<dbReference type="OrthoDB" id="9809878at2"/>
<sequence length="109" mass="12755">MNKVFLIGRITTDATLKTTAEGKKVYTKFPIAVDRDYTQKDGNKQADFFQIIIWGTMAENLVKYLNKGKLISVIGKLRNHNYENKEGEKKYYTEVFCEEIKFLEYKKAE</sequence>
<name>A0A4U9QY37_HATHI</name>
<evidence type="ECO:0000256" key="2">
    <source>
        <dbReference type="HAMAP-Rule" id="MF_00984"/>
    </source>
</evidence>
<dbReference type="NCBIfam" id="TIGR00621">
    <property type="entry name" value="ssb"/>
    <property type="match status" value="1"/>
</dbReference>
<dbReference type="SUPFAM" id="SSF50249">
    <property type="entry name" value="Nucleic acid-binding proteins"/>
    <property type="match status" value="1"/>
</dbReference>
<dbReference type="Gene3D" id="2.40.50.140">
    <property type="entry name" value="Nucleic acid-binding proteins"/>
    <property type="match status" value="1"/>
</dbReference>
<dbReference type="CDD" id="cd04496">
    <property type="entry name" value="SSB_OBF"/>
    <property type="match status" value="1"/>
</dbReference>
<dbReference type="Proteomes" id="UP000308489">
    <property type="component" value="Chromosome 1"/>
</dbReference>
<dbReference type="PROSITE" id="PS50935">
    <property type="entry name" value="SSB"/>
    <property type="match status" value="1"/>
</dbReference>
<evidence type="ECO:0000313" key="5">
    <source>
        <dbReference type="Proteomes" id="UP000308489"/>
    </source>
</evidence>
<accession>A0A4U9QY37</accession>
<dbReference type="GO" id="GO:0009295">
    <property type="term" value="C:nucleoid"/>
    <property type="evidence" value="ECO:0007669"/>
    <property type="project" value="TreeGrafter"/>
</dbReference>
<keyword evidence="5" id="KW-1185">Reference proteome</keyword>
<gene>
    <name evidence="4" type="primary">ssb_1</name>
    <name evidence="4" type="ORF">NCTC503_00406</name>
</gene>
<dbReference type="HAMAP" id="MF_00984">
    <property type="entry name" value="SSB"/>
    <property type="match status" value="1"/>
</dbReference>
<dbReference type="GO" id="GO:0003697">
    <property type="term" value="F:single-stranded DNA binding"/>
    <property type="evidence" value="ECO:0007669"/>
    <property type="project" value="UniProtKB-UniRule"/>
</dbReference>
<comment type="subunit">
    <text evidence="2">Homotetramer.</text>
</comment>
<evidence type="ECO:0000313" key="4">
    <source>
        <dbReference type="EMBL" id="VTQ83716.1"/>
    </source>
</evidence>
<dbReference type="PIRSF" id="PIRSF002070">
    <property type="entry name" value="SSB"/>
    <property type="match status" value="1"/>
</dbReference>
<dbReference type="EMBL" id="LR590481">
    <property type="protein sequence ID" value="VTQ83716.1"/>
    <property type="molecule type" value="Genomic_DNA"/>
</dbReference>
<dbReference type="InterPro" id="IPR011344">
    <property type="entry name" value="ssDNA-bd"/>
</dbReference>
<dbReference type="GO" id="GO:0006260">
    <property type="term" value="P:DNA replication"/>
    <property type="evidence" value="ECO:0007669"/>
    <property type="project" value="InterPro"/>
</dbReference>
<keyword evidence="1 2" id="KW-0238">DNA-binding</keyword>
<protein>
    <recommendedName>
        <fullName evidence="2 3">Single-stranded DNA-binding protein</fullName>
        <shortName evidence="2">SSB</shortName>
    </recommendedName>
</protein>
<dbReference type="PANTHER" id="PTHR10302">
    <property type="entry name" value="SINGLE-STRANDED DNA-BINDING PROTEIN"/>
    <property type="match status" value="1"/>
</dbReference>
<evidence type="ECO:0000256" key="1">
    <source>
        <dbReference type="ARBA" id="ARBA00023125"/>
    </source>
</evidence>
<dbReference type="RefSeq" id="WP_138209209.1">
    <property type="nucleotide sequence ID" value="NZ_CBCRUQ010000008.1"/>
</dbReference>
<dbReference type="PANTHER" id="PTHR10302:SF27">
    <property type="entry name" value="SINGLE-STRANDED DNA-BINDING PROTEIN"/>
    <property type="match status" value="1"/>
</dbReference>
<proteinExistence type="inferred from homology"/>
<comment type="caution">
    <text evidence="2">Lacks conserved residue(s) required for the propagation of feature annotation.</text>
</comment>
<evidence type="ECO:0000256" key="3">
    <source>
        <dbReference type="PIRNR" id="PIRNR002070"/>
    </source>
</evidence>
<dbReference type="Pfam" id="PF00436">
    <property type="entry name" value="SSB"/>
    <property type="match status" value="1"/>
</dbReference>
<dbReference type="KEGG" id="hhw:NCTC503_00406"/>
<dbReference type="InterPro" id="IPR012340">
    <property type="entry name" value="NA-bd_OB-fold"/>
</dbReference>
<dbReference type="InterPro" id="IPR000424">
    <property type="entry name" value="Primosome_PriB/ssb"/>
</dbReference>
<organism evidence="4 5">
    <name type="scientific">Hathewaya histolytica</name>
    <name type="common">Clostridium histolyticum</name>
    <dbReference type="NCBI Taxonomy" id="1498"/>
    <lineage>
        <taxon>Bacteria</taxon>
        <taxon>Bacillati</taxon>
        <taxon>Bacillota</taxon>
        <taxon>Clostridia</taxon>
        <taxon>Eubacteriales</taxon>
        <taxon>Clostridiaceae</taxon>
        <taxon>Hathewaya</taxon>
    </lineage>
</organism>
<dbReference type="AlphaFoldDB" id="A0A4U9QY37"/>
<reference evidence="4 5" key="1">
    <citation type="submission" date="2019-05" db="EMBL/GenBank/DDBJ databases">
        <authorList>
            <consortium name="Pathogen Informatics"/>
        </authorList>
    </citation>
    <scope>NUCLEOTIDE SEQUENCE [LARGE SCALE GENOMIC DNA]</scope>
    <source>
        <strain evidence="4 5">NCTC503</strain>
    </source>
</reference>